<evidence type="ECO:0000313" key="2">
    <source>
        <dbReference type="Proteomes" id="UP001519332"/>
    </source>
</evidence>
<keyword evidence="2" id="KW-1185">Reference proteome</keyword>
<comment type="caution">
    <text evidence="1">The sequence shown here is derived from an EMBL/GenBank/DDBJ whole genome shotgun (WGS) entry which is preliminary data.</text>
</comment>
<dbReference type="EMBL" id="JAGINW010000001">
    <property type="protein sequence ID" value="MBP2328562.1"/>
    <property type="molecule type" value="Genomic_DNA"/>
</dbReference>
<dbReference type="Proteomes" id="UP001519332">
    <property type="component" value="Unassembled WGS sequence"/>
</dbReference>
<sequence>MKPGDDIRRIRVDRVACTWNVAVDVVGQARWFLLMLVPIRLPIFESLPPASVGRRGPLASFRAHMSAGPLLGRDTAGIACTPMTLRQDIVGLADAEWTNWPHAYSKATDTRGHLAALLDDDADAQNAAALHFRSAIVHQSTLWPASPDAFDWLIRVLRAHQVPEPALTGCLTALTEAGEQLSDIPADTPVPALSPEARTWLDRFANAPEETENDEDEDDDEDTYESLWAEFLESNESDEIYQWTLARTAALRPAVAALVQEIDGQAPEQVAAVREAWKS</sequence>
<accession>A0ABS4TVY8</accession>
<protein>
    <submittedName>
        <fullName evidence="1">Uncharacterized protein</fullName>
    </submittedName>
</protein>
<reference evidence="1 2" key="1">
    <citation type="submission" date="2021-03" db="EMBL/GenBank/DDBJ databases">
        <title>Sequencing the genomes of 1000 actinobacteria strains.</title>
        <authorList>
            <person name="Klenk H.-P."/>
        </authorList>
    </citation>
    <scope>NUCLEOTIDE SEQUENCE [LARGE SCALE GENOMIC DNA]</scope>
    <source>
        <strain evidence="1 2">DSM 46670</strain>
    </source>
</reference>
<organism evidence="1 2">
    <name type="scientific">Kibdelosporangium banguiense</name>
    <dbReference type="NCBI Taxonomy" id="1365924"/>
    <lineage>
        <taxon>Bacteria</taxon>
        <taxon>Bacillati</taxon>
        <taxon>Actinomycetota</taxon>
        <taxon>Actinomycetes</taxon>
        <taxon>Pseudonocardiales</taxon>
        <taxon>Pseudonocardiaceae</taxon>
        <taxon>Kibdelosporangium</taxon>
    </lineage>
</organism>
<gene>
    <name evidence="1" type="ORF">JOF56_008947</name>
</gene>
<dbReference type="RefSeq" id="WP_209645533.1">
    <property type="nucleotide sequence ID" value="NZ_JAGINW010000001.1"/>
</dbReference>
<evidence type="ECO:0000313" key="1">
    <source>
        <dbReference type="EMBL" id="MBP2328562.1"/>
    </source>
</evidence>
<proteinExistence type="predicted"/>
<name>A0ABS4TVY8_9PSEU</name>